<dbReference type="OrthoDB" id="4063321at2759"/>
<protein>
    <recommendedName>
        <fullName evidence="4">Antisense of depressing factor protein 1</fullName>
    </recommendedName>
</protein>
<dbReference type="Proteomes" id="UP000187013">
    <property type="component" value="Unassembled WGS sequence"/>
</dbReference>
<reference evidence="2 3" key="1">
    <citation type="submission" date="2016-08" db="EMBL/GenBank/DDBJ databases">
        <title>Draft genome sequence of allopolyploid Zygosaccharomyces rouxii.</title>
        <authorList>
            <person name="Watanabe J."/>
            <person name="Uehara K."/>
            <person name="Mogi Y."/>
            <person name="Tsukioka Y."/>
        </authorList>
    </citation>
    <scope>NUCLEOTIDE SEQUENCE [LARGE SCALE GENOMIC DNA]</scope>
    <source>
        <strain evidence="2 3">NBRC 110957</strain>
    </source>
</reference>
<organism evidence="2 3">
    <name type="scientific">Zygosaccharomyces rouxii</name>
    <dbReference type="NCBI Taxonomy" id="4956"/>
    <lineage>
        <taxon>Eukaryota</taxon>
        <taxon>Fungi</taxon>
        <taxon>Dikarya</taxon>
        <taxon>Ascomycota</taxon>
        <taxon>Saccharomycotina</taxon>
        <taxon>Saccharomycetes</taxon>
        <taxon>Saccharomycetales</taxon>
        <taxon>Saccharomycetaceae</taxon>
        <taxon>Zygosaccharomyces</taxon>
    </lineage>
</organism>
<feature type="compositionally biased region" description="Basic and acidic residues" evidence="1">
    <location>
        <begin position="73"/>
        <end position="97"/>
    </location>
</feature>
<proteinExistence type="predicted"/>
<evidence type="ECO:0000313" key="3">
    <source>
        <dbReference type="Proteomes" id="UP000187013"/>
    </source>
</evidence>
<feature type="region of interest" description="Disordered" evidence="1">
    <location>
        <begin position="1"/>
        <end position="98"/>
    </location>
</feature>
<dbReference type="AlphaFoldDB" id="A0A1Q2ZYR3"/>
<evidence type="ECO:0000313" key="2">
    <source>
        <dbReference type="EMBL" id="GAV48596.1"/>
    </source>
</evidence>
<feature type="compositionally biased region" description="Basic residues" evidence="1">
    <location>
        <begin position="9"/>
        <end position="35"/>
    </location>
</feature>
<name>A0A1Q2ZYR3_ZYGRO</name>
<dbReference type="EMBL" id="BDGX01000013">
    <property type="protein sequence ID" value="GAV48596.1"/>
    <property type="molecule type" value="Genomic_DNA"/>
</dbReference>
<evidence type="ECO:0008006" key="4">
    <source>
        <dbReference type="Google" id="ProtNLM"/>
    </source>
</evidence>
<feature type="compositionally biased region" description="Polar residues" evidence="1">
    <location>
        <begin position="56"/>
        <end position="70"/>
    </location>
</feature>
<gene>
    <name evidence="2" type="ORF">ZYGR_0M00170</name>
</gene>
<evidence type="ECO:0000256" key="1">
    <source>
        <dbReference type="SAM" id="MobiDB-lite"/>
    </source>
</evidence>
<comment type="caution">
    <text evidence="2">The sequence shown here is derived from an EMBL/GenBank/DDBJ whole genome shotgun (WGS) entry which is preliminary data.</text>
</comment>
<feature type="compositionally biased region" description="Basic and acidic residues" evidence="1">
    <location>
        <begin position="36"/>
        <end position="45"/>
    </location>
</feature>
<accession>A0A1Q2ZYR3</accession>
<sequence length="112" mass="12644">MVKPAKSQKALKSKHGKAFKKPKKSISHSDKKRTRCKVEKLDEKGLLPSEIFKLNSDASNKSSTGRSSSLLPKKLEQDRKMDQETQDKAKAKKKETDNNILQQIEMISGFSL</sequence>